<evidence type="ECO:0000313" key="8">
    <source>
        <dbReference type="EMBL" id="MDQ0178143.1"/>
    </source>
</evidence>
<dbReference type="InterPro" id="IPR010645">
    <property type="entry name" value="MFS_4"/>
</dbReference>
<dbReference type="EMBL" id="JAUSTT010000034">
    <property type="protein sequence ID" value="MDQ0178143.1"/>
    <property type="molecule type" value="Genomic_DNA"/>
</dbReference>
<keyword evidence="4 6" id="KW-1133">Transmembrane helix</keyword>
<keyword evidence="2" id="KW-0813">Transport</keyword>
<feature type="transmembrane region" description="Helical" evidence="6">
    <location>
        <begin position="55"/>
        <end position="76"/>
    </location>
</feature>
<keyword evidence="3 6" id="KW-0812">Transmembrane</keyword>
<gene>
    <name evidence="8" type="ORF">J2S08_004046</name>
</gene>
<feature type="transmembrane region" description="Helical" evidence="6">
    <location>
        <begin position="305"/>
        <end position="323"/>
    </location>
</feature>
<evidence type="ECO:0000313" key="9">
    <source>
        <dbReference type="Proteomes" id="UP001223586"/>
    </source>
</evidence>
<comment type="subcellular location">
    <subcellularLocation>
        <location evidence="1">Cell membrane</location>
        <topology evidence="1">Multi-pass membrane protein</topology>
    </subcellularLocation>
</comment>
<feature type="transmembrane region" description="Helical" evidence="6">
    <location>
        <begin position="248"/>
        <end position="269"/>
    </location>
</feature>
<feature type="transmembrane region" description="Helical" evidence="6">
    <location>
        <begin position="335"/>
        <end position="362"/>
    </location>
</feature>
<evidence type="ECO:0000256" key="2">
    <source>
        <dbReference type="ARBA" id="ARBA00022448"/>
    </source>
</evidence>
<evidence type="ECO:0000256" key="3">
    <source>
        <dbReference type="ARBA" id="ARBA00022692"/>
    </source>
</evidence>
<feature type="transmembrane region" description="Helical" evidence="6">
    <location>
        <begin position="215"/>
        <end position="236"/>
    </location>
</feature>
<name>A0ABT9WYF4_9BACI</name>
<dbReference type="InterPro" id="IPR036259">
    <property type="entry name" value="MFS_trans_sf"/>
</dbReference>
<dbReference type="Gene3D" id="1.20.1250.20">
    <property type="entry name" value="MFS general substrate transporter like domains"/>
    <property type="match status" value="2"/>
</dbReference>
<feature type="domain" description="Major facilitator superfamily (MFS) profile" evidence="7">
    <location>
        <begin position="13"/>
        <end position="394"/>
    </location>
</feature>
<evidence type="ECO:0000256" key="1">
    <source>
        <dbReference type="ARBA" id="ARBA00004651"/>
    </source>
</evidence>
<evidence type="ECO:0000259" key="7">
    <source>
        <dbReference type="PROSITE" id="PS50850"/>
    </source>
</evidence>
<keyword evidence="9" id="KW-1185">Reference proteome</keyword>
<proteinExistence type="predicted"/>
<dbReference type="InterPro" id="IPR020846">
    <property type="entry name" value="MFS_dom"/>
</dbReference>
<dbReference type="RefSeq" id="WP_307232718.1">
    <property type="nucleotide sequence ID" value="NZ_JAUSTT010000034.1"/>
</dbReference>
<evidence type="ECO:0000256" key="6">
    <source>
        <dbReference type="SAM" id="Phobius"/>
    </source>
</evidence>
<organism evidence="8 9">
    <name type="scientific">Bacillus chungangensis</name>
    <dbReference type="NCBI Taxonomy" id="587633"/>
    <lineage>
        <taxon>Bacteria</taxon>
        <taxon>Bacillati</taxon>
        <taxon>Bacillota</taxon>
        <taxon>Bacilli</taxon>
        <taxon>Bacillales</taxon>
        <taxon>Bacillaceae</taxon>
        <taxon>Bacillus</taxon>
    </lineage>
</organism>
<feature type="transmembrane region" description="Helical" evidence="6">
    <location>
        <begin position="140"/>
        <end position="163"/>
    </location>
</feature>
<feature type="transmembrane region" description="Helical" evidence="6">
    <location>
        <begin position="12"/>
        <end position="35"/>
    </location>
</feature>
<accession>A0ABT9WYF4</accession>
<dbReference type="Pfam" id="PF06779">
    <property type="entry name" value="MFS_4"/>
    <property type="match status" value="1"/>
</dbReference>
<feature type="transmembrane region" description="Helical" evidence="6">
    <location>
        <begin position="368"/>
        <end position="389"/>
    </location>
</feature>
<comment type="caution">
    <text evidence="8">The sequence shown here is derived from an EMBL/GenBank/DDBJ whole genome shotgun (WGS) entry which is preliminary data.</text>
</comment>
<dbReference type="Proteomes" id="UP001223586">
    <property type="component" value="Unassembled WGS sequence"/>
</dbReference>
<sequence length="405" mass="43202">MKVQAQSAKTQHFGLFILTGMFLIITTTGFARMAYGIVLPFMQEGLSLSTSKSGLLGTILFLGYLLTVGMSGVFTLRLGAKRVLLIGGLFVFVGLFGLVFVPSFWWAAFCMLFAGGGSALVYTPLMSIAISWFPDKKGTVMGLLLSGAGIGMLLSGFFVPFMIQQFPAYSWRAVWLLFSLITLAVLLLALVALVDPHESSDHHKKEKTSVWKNKTLYLIAWLYFAVGIVYLIPNIYQTSYMISNGISSALAGTVYAVAGIFSICGGPVWGMVSDRIGAKKALIAALLLSVIGDIIPIIFGNVTGFILSAIIWGSSLGGVLLLIQVKASQQVSPKYVSMAIGFISIFYAIGQMLGPGLAGWLIEYAGGYATAYGFGALVFLVCLFLGLGLQSDKQTAVNAQAGANS</sequence>
<dbReference type="PANTHER" id="PTHR23537">
    <property type="match status" value="1"/>
</dbReference>
<dbReference type="PROSITE" id="PS50850">
    <property type="entry name" value="MFS"/>
    <property type="match status" value="1"/>
</dbReference>
<evidence type="ECO:0000256" key="5">
    <source>
        <dbReference type="ARBA" id="ARBA00023136"/>
    </source>
</evidence>
<feature type="transmembrane region" description="Helical" evidence="6">
    <location>
        <begin position="111"/>
        <end position="133"/>
    </location>
</feature>
<feature type="transmembrane region" description="Helical" evidence="6">
    <location>
        <begin position="83"/>
        <end position="105"/>
    </location>
</feature>
<evidence type="ECO:0000256" key="4">
    <source>
        <dbReference type="ARBA" id="ARBA00022989"/>
    </source>
</evidence>
<protein>
    <submittedName>
        <fullName evidence="8">MFS family permease</fullName>
    </submittedName>
</protein>
<dbReference type="SUPFAM" id="SSF103473">
    <property type="entry name" value="MFS general substrate transporter"/>
    <property type="match status" value="1"/>
</dbReference>
<feature type="transmembrane region" description="Helical" evidence="6">
    <location>
        <begin position="175"/>
        <end position="194"/>
    </location>
</feature>
<keyword evidence="5 6" id="KW-0472">Membrane</keyword>
<reference evidence="8 9" key="1">
    <citation type="submission" date="2023-07" db="EMBL/GenBank/DDBJ databases">
        <title>Genomic Encyclopedia of Type Strains, Phase IV (KMG-IV): sequencing the most valuable type-strain genomes for metagenomic binning, comparative biology and taxonomic classification.</title>
        <authorList>
            <person name="Goeker M."/>
        </authorList>
    </citation>
    <scope>NUCLEOTIDE SEQUENCE [LARGE SCALE GENOMIC DNA]</scope>
    <source>
        <strain evidence="8 9">DSM 23837</strain>
    </source>
</reference>
<feature type="transmembrane region" description="Helical" evidence="6">
    <location>
        <begin position="281"/>
        <end position="299"/>
    </location>
</feature>
<dbReference type="PANTHER" id="PTHR23537:SF1">
    <property type="entry name" value="SUGAR TRANSPORTER"/>
    <property type="match status" value="1"/>
</dbReference>